<organism evidence="1 3">
    <name type="scientific">Enterobacter bugandensis</name>
    <dbReference type="NCBI Taxonomy" id="881260"/>
    <lineage>
        <taxon>Bacteria</taxon>
        <taxon>Pseudomonadati</taxon>
        <taxon>Pseudomonadota</taxon>
        <taxon>Gammaproteobacteria</taxon>
        <taxon>Enterobacterales</taxon>
        <taxon>Enterobacteriaceae</taxon>
        <taxon>Enterobacter</taxon>
    </lineage>
</organism>
<dbReference type="Proteomes" id="UP000076063">
    <property type="component" value="Unassembled WGS sequence"/>
</dbReference>
<protein>
    <submittedName>
        <fullName evidence="1">Uncharacterized protein</fullName>
    </submittedName>
</protein>
<sequence>MRLRILFVILMVCISVSLGGALAYLTSNYLESRKVPAEPCSSVIRNGKFIDESLQHYQFNGVITWWPKLHRLTLFGVKTDEAGNRVFNRTLQLKSVTQKGNVINGRVAELKIAVGDQLPEKTFLISEDGQYINLLFKPINKDSWLMKINDNWVAMCEYK</sequence>
<evidence type="ECO:0000313" key="2">
    <source>
        <dbReference type="EMBL" id="MDH1320202.1"/>
    </source>
</evidence>
<comment type="caution">
    <text evidence="1">The sequence shown here is derived from an EMBL/GenBank/DDBJ whole genome shotgun (WGS) entry which is preliminary data.</text>
</comment>
<name>A0A431SPB7_9ENTR</name>
<dbReference type="RefSeq" id="WP_126296587.1">
    <property type="nucleotide sequence ID" value="NZ_AP022508.1"/>
</dbReference>
<gene>
    <name evidence="2" type="ORF">N5C39_17690</name>
    <name evidence="1" type="ORF">SAMEA2273372_03540</name>
</gene>
<accession>A0A431SPB7</accession>
<reference evidence="1 3" key="1">
    <citation type="submission" date="2016-03" db="EMBL/GenBank/DDBJ databases">
        <authorList>
            <consortium name="Pathogen Informatics"/>
        </authorList>
    </citation>
    <scope>NUCLEOTIDE SEQUENCE [LARGE SCALE GENOMIC DNA]</scope>
    <source>
        <strain evidence="1">E1527</strain>
        <strain evidence="3">e1527</strain>
    </source>
</reference>
<dbReference type="AlphaFoldDB" id="A0A431SPB7"/>
<dbReference type="Proteomes" id="UP001158416">
    <property type="component" value="Unassembled WGS sequence"/>
</dbReference>
<reference evidence="2" key="2">
    <citation type="submission" date="2022-09" db="EMBL/GenBank/DDBJ databases">
        <title>Intensive care unit water sources are persistently colonized with multi-drug resistant bacteria and are the site of extensive horizontal gene transfer of antibiotic resistance genes.</title>
        <authorList>
            <person name="Diorio-Toth L."/>
        </authorList>
    </citation>
    <scope>NUCLEOTIDE SEQUENCE</scope>
    <source>
        <strain evidence="2">GD03936</strain>
    </source>
</reference>
<evidence type="ECO:0000313" key="3">
    <source>
        <dbReference type="Proteomes" id="UP000076063"/>
    </source>
</evidence>
<proteinExistence type="predicted"/>
<dbReference type="OrthoDB" id="6605762at2"/>
<dbReference type="GeneID" id="48572437"/>
<evidence type="ECO:0000313" key="1">
    <source>
        <dbReference type="EMBL" id="CZX89281.1"/>
    </source>
</evidence>
<dbReference type="EMBL" id="JAOCAP010000010">
    <property type="protein sequence ID" value="MDH1320202.1"/>
    <property type="molecule type" value="Genomic_DNA"/>
</dbReference>
<dbReference type="EMBL" id="FJZI01000008">
    <property type="protein sequence ID" value="CZX89281.1"/>
    <property type="molecule type" value="Genomic_DNA"/>
</dbReference>